<dbReference type="Proteomes" id="UP000006055">
    <property type="component" value="Chromosome"/>
</dbReference>
<feature type="domain" description="Phosphodiester glycosidase" evidence="1">
    <location>
        <begin position="276"/>
        <end position="357"/>
    </location>
</feature>
<evidence type="ECO:0000313" key="3">
    <source>
        <dbReference type="Proteomes" id="UP000006055"/>
    </source>
</evidence>
<sequence>MFSGMWKRVSFLVGLVLVFSTPGFTRDLSSPLSVHARISDYAVEESGSDSRQSEPSLKWLEELLTRVPEYETPENVRSEAGTAVDAGTVTDADKVVDADIIEPAEVMQTEIAAPPGQLRLNRIPPLYTSPVIEGEGEWISEDMPHSPDGQPLVYKTVYRPSLEFPNAIAYMAVFNMDRLKTRLFIGQTEPGIYQISHNPDRESLNKIVAITNAMWMQQHARGAGAIFRGQVVYPMVPGMATLVVYNDDSVDILEWTDEIPLSLIKDARQLRHLMVKDGKVVEEVVKHGKIEDAEIGLGGFLIDNQGRSTMGNKFWFLANRTAFGIREDGNLVFAMGHHISTKDLAKALVLAGCKRAIHGDANIHNIVCNFYFRNEGDKIVRRDRLSPEQLQYTMKRYDQGYAKDFFAFYEK</sequence>
<name>I4CCE2_DESTA</name>
<dbReference type="eggNOG" id="ENOG502ZCHD">
    <property type="taxonomic scope" value="Bacteria"/>
</dbReference>
<proteinExistence type="predicted"/>
<dbReference type="RefSeq" id="WP_014812343.1">
    <property type="nucleotide sequence ID" value="NC_018025.1"/>
</dbReference>
<dbReference type="OrthoDB" id="5480176at2"/>
<dbReference type="AlphaFoldDB" id="I4CCE2"/>
<dbReference type="KEGG" id="dti:Desti_4609"/>
<dbReference type="EMBL" id="CP003360">
    <property type="protein sequence ID" value="AFM27233.1"/>
    <property type="molecule type" value="Genomic_DNA"/>
</dbReference>
<evidence type="ECO:0000313" key="2">
    <source>
        <dbReference type="EMBL" id="AFM27233.1"/>
    </source>
</evidence>
<dbReference type="HOGENOM" id="CLU_668568_0_0_7"/>
<accession>I4CCE2</accession>
<dbReference type="InterPro" id="IPR018711">
    <property type="entry name" value="NAGPA"/>
</dbReference>
<protein>
    <recommendedName>
        <fullName evidence="1">Phosphodiester glycosidase domain-containing protein</fullName>
    </recommendedName>
</protein>
<dbReference type="Pfam" id="PF09992">
    <property type="entry name" value="NAGPA"/>
    <property type="match status" value="1"/>
</dbReference>
<evidence type="ECO:0000259" key="1">
    <source>
        <dbReference type="Pfam" id="PF09992"/>
    </source>
</evidence>
<organism evidence="2 3">
    <name type="scientific">Desulfomonile tiedjei (strain ATCC 49306 / DSM 6799 / DCB-1)</name>
    <dbReference type="NCBI Taxonomy" id="706587"/>
    <lineage>
        <taxon>Bacteria</taxon>
        <taxon>Pseudomonadati</taxon>
        <taxon>Thermodesulfobacteriota</taxon>
        <taxon>Desulfomonilia</taxon>
        <taxon>Desulfomonilales</taxon>
        <taxon>Desulfomonilaceae</taxon>
        <taxon>Desulfomonile</taxon>
    </lineage>
</organism>
<gene>
    <name evidence="2" type="ordered locus">Desti_4609</name>
</gene>
<keyword evidence="3" id="KW-1185">Reference proteome</keyword>
<reference evidence="3" key="1">
    <citation type="submission" date="2012-06" db="EMBL/GenBank/DDBJ databases">
        <title>Complete sequence of chromosome of Desulfomonile tiedjei DSM 6799.</title>
        <authorList>
            <person name="Lucas S."/>
            <person name="Copeland A."/>
            <person name="Lapidus A."/>
            <person name="Glavina del Rio T."/>
            <person name="Dalin E."/>
            <person name="Tice H."/>
            <person name="Bruce D."/>
            <person name="Goodwin L."/>
            <person name="Pitluck S."/>
            <person name="Peters L."/>
            <person name="Ovchinnikova G."/>
            <person name="Zeytun A."/>
            <person name="Lu M."/>
            <person name="Kyrpides N."/>
            <person name="Mavromatis K."/>
            <person name="Ivanova N."/>
            <person name="Brettin T."/>
            <person name="Detter J.C."/>
            <person name="Han C."/>
            <person name="Larimer F."/>
            <person name="Land M."/>
            <person name="Hauser L."/>
            <person name="Markowitz V."/>
            <person name="Cheng J.-F."/>
            <person name="Hugenholtz P."/>
            <person name="Woyke T."/>
            <person name="Wu D."/>
            <person name="Spring S."/>
            <person name="Schroeder M."/>
            <person name="Brambilla E."/>
            <person name="Klenk H.-P."/>
            <person name="Eisen J.A."/>
        </authorList>
    </citation>
    <scope>NUCLEOTIDE SEQUENCE [LARGE SCALE GENOMIC DNA]</scope>
    <source>
        <strain evidence="3">ATCC 49306 / DSM 6799 / DCB-1</strain>
    </source>
</reference>